<dbReference type="AlphaFoldDB" id="A0A2G8JDD5"/>
<dbReference type="PANTHER" id="PTHR14492:SF4">
    <property type="entry name" value="CILIOGENESIS AND PLANAR POLARITY EFFECTOR 1"/>
    <property type="match status" value="1"/>
</dbReference>
<dbReference type="Proteomes" id="UP000230750">
    <property type="component" value="Unassembled WGS sequence"/>
</dbReference>
<organism evidence="1 2">
    <name type="scientific">Stichopus japonicus</name>
    <name type="common">Sea cucumber</name>
    <dbReference type="NCBI Taxonomy" id="307972"/>
    <lineage>
        <taxon>Eukaryota</taxon>
        <taxon>Metazoa</taxon>
        <taxon>Echinodermata</taxon>
        <taxon>Eleutherozoa</taxon>
        <taxon>Echinozoa</taxon>
        <taxon>Holothuroidea</taxon>
        <taxon>Aspidochirotacea</taxon>
        <taxon>Aspidochirotida</taxon>
        <taxon>Stichopodidae</taxon>
        <taxon>Apostichopus</taxon>
    </lineage>
</organism>
<reference evidence="1 2" key="1">
    <citation type="journal article" date="2017" name="PLoS Biol.">
        <title>The sea cucumber genome provides insights into morphological evolution and visceral regeneration.</title>
        <authorList>
            <person name="Zhang X."/>
            <person name="Sun L."/>
            <person name="Yuan J."/>
            <person name="Sun Y."/>
            <person name="Gao Y."/>
            <person name="Zhang L."/>
            <person name="Li S."/>
            <person name="Dai H."/>
            <person name="Hamel J.F."/>
            <person name="Liu C."/>
            <person name="Yu Y."/>
            <person name="Liu S."/>
            <person name="Lin W."/>
            <person name="Guo K."/>
            <person name="Jin S."/>
            <person name="Xu P."/>
            <person name="Storey K.B."/>
            <person name="Huan P."/>
            <person name="Zhang T."/>
            <person name="Zhou Y."/>
            <person name="Zhang J."/>
            <person name="Lin C."/>
            <person name="Li X."/>
            <person name="Xing L."/>
            <person name="Huo D."/>
            <person name="Sun M."/>
            <person name="Wang L."/>
            <person name="Mercier A."/>
            <person name="Li F."/>
            <person name="Yang H."/>
            <person name="Xiang J."/>
        </authorList>
    </citation>
    <scope>NUCLEOTIDE SEQUENCE [LARGE SCALE GENOMIC DNA]</scope>
    <source>
        <strain evidence="1">Shaxun</strain>
        <tissue evidence="1">Muscle</tissue>
    </source>
</reference>
<dbReference type="EMBL" id="MRZV01002423">
    <property type="protein sequence ID" value="PIK33752.1"/>
    <property type="molecule type" value="Genomic_DNA"/>
</dbReference>
<dbReference type="OrthoDB" id="5974632at2759"/>
<protein>
    <submittedName>
        <fullName evidence="1">Uncharacterized protein</fullName>
    </submittedName>
</protein>
<keyword evidence="2" id="KW-1185">Reference proteome</keyword>
<evidence type="ECO:0000313" key="2">
    <source>
        <dbReference type="Proteomes" id="UP000230750"/>
    </source>
</evidence>
<comment type="caution">
    <text evidence="1">The sequence shown here is derived from an EMBL/GenBank/DDBJ whole genome shotgun (WGS) entry which is preliminary data.</text>
</comment>
<evidence type="ECO:0000313" key="1">
    <source>
        <dbReference type="EMBL" id="PIK33752.1"/>
    </source>
</evidence>
<proteinExistence type="predicted"/>
<name>A0A2G8JDD5_STIJA</name>
<dbReference type="PANTHER" id="PTHR14492">
    <property type="entry name" value="JBTS17"/>
    <property type="match status" value="1"/>
</dbReference>
<sequence>MFALLLHCEDKLDETYSMRAVAGESFQLDPDQSWHKSDEFACPQTFRSVSDLQHSMWDNNADSTMRNVKGVTTGKHAIIRGMIPAWKLLYQKTVTMYIVCNKHVQKHSRDETILSRIKSFLMNMIGVIQRKLSSIGYHASLHLHHFWTAEQNETYLKGCERFLLGDFRGGVECCWAACNSSKQQDKTSVTIPIFREDCRGVVMSMARFMALYFTNKPLIIYPPTSAKPLPVLFSENEGDVRTIVLHRHLIANKIQEQGLSIYWTPDLTLSLLLIGGLFPEAIWFSKEVGDWRSAFTLSVIYSMKYDHLTADGSHRNREELRLPDSLTASSLMCERLVALTQVPDNGLYTEQEESSGCQTFGFVEISDEAEDKLRKALLSIFLAGTLSGIELVPWLLGSILQQCLLTAYRLSSVVHEKYYLPAPPYYCPQPDYTPVEEDPVEVIQETTSRRKITLLVKQFLIVLEASNCSRVSARWYVEQLDNVQTWAYAKKRSESQDLPSALHQHVNFVLDIMDGTEAPDDIQPGTKFILKCFRDLCSLLWMLHLRDKLSEALRRGKIARYMLQICKVSEPS</sequence>
<dbReference type="InterPro" id="IPR028236">
    <property type="entry name" value="CPLANE1"/>
</dbReference>
<gene>
    <name evidence="1" type="ORF">BSL78_29436</name>
</gene>
<accession>A0A2G8JDD5</accession>